<dbReference type="EMBL" id="CP031395">
    <property type="protein sequence ID" value="QBK06333.1"/>
    <property type="molecule type" value="Genomic_DNA"/>
</dbReference>
<gene>
    <name evidence="3" type="ORF">DW355_02275</name>
</gene>
<dbReference type="KEGG" id="hgr:DW355_02275"/>
<reference evidence="3 4" key="1">
    <citation type="submission" date="2018-07" db="EMBL/GenBank/DDBJ databases">
        <title>Exploring interactions and the metabolic potential of the ultra-small soil bacteria Hylemonella gracilis.</title>
        <authorList>
            <person name="Tyc O."/>
            <person name="Kulkarni P."/>
            <person name="Gawehns F."/>
            <person name="Hundscheid M."/>
            <person name="Zweers H."/>
            <person name="Garbeva P."/>
        </authorList>
    </citation>
    <scope>NUCLEOTIDE SEQUENCE [LARGE SCALE GENOMIC DNA]</scope>
    <source>
        <strain evidence="3 4">NS1</strain>
    </source>
</reference>
<dbReference type="InterPro" id="IPR036866">
    <property type="entry name" value="RibonucZ/Hydroxyglut_hydro"/>
</dbReference>
<dbReference type="Pfam" id="PF12706">
    <property type="entry name" value="Lactamase_B_2"/>
    <property type="match status" value="1"/>
</dbReference>
<organism evidence="3 4">
    <name type="scientific">Hylemonella gracilis</name>
    <dbReference type="NCBI Taxonomy" id="80880"/>
    <lineage>
        <taxon>Bacteria</taxon>
        <taxon>Pseudomonadati</taxon>
        <taxon>Pseudomonadota</taxon>
        <taxon>Betaproteobacteria</taxon>
        <taxon>Burkholderiales</taxon>
        <taxon>Comamonadaceae</taxon>
        <taxon>Hylemonella</taxon>
    </lineage>
</organism>
<dbReference type="OrthoDB" id="9805728at2"/>
<keyword evidence="3" id="KW-0378">Hydrolase</keyword>
<dbReference type="GO" id="GO:0016787">
    <property type="term" value="F:hydrolase activity"/>
    <property type="evidence" value="ECO:0007669"/>
    <property type="project" value="UniProtKB-KW"/>
</dbReference>
<dbReference type="AlphaFoldDB" id="A0A4P6UMC8"/>
<accession>A0A4P6UMC8</accession>
<name>A0A4P6UMC8_9BURK</name>
<dbReference type="InterPro" id="IPR001279">
    <property type="entry name" value="Metallo-B-lactamas"/>
</dbReference>
<proteinExistence type="predicted"/>
<evidence type="ECO:0000259" key="2">
    <source>
        <dbReference type="Pfam" id="PF12706"/>
    </source>
</evidence>
<evidence type="ECO:0000313" key="3">
    <source>
        <dbReference type="EMBL" id="QBK06333.1"/>
    </source>
</evidence>
<dbReference type="PANTHER" id="PTHR15032">
    <property type="entry name" value="N-ACYL-PHOSPHATIDYLETHANOLAMINE-HYDROLYZING PHOSPHOLIPASE D"/>
    <property type="match status" value="1"/>
</dbReference>
<feature type="compositionally biased region" description="Polar residues" evidence="1">
    <location>
        <begin position="7"/>
        <end position="17"/>
    </location>
</feature>
<dbReference type="SUPFAM" id="SSF56281">
    <property type="entry name" value="Metallo-hydrolase/oxidoreductase"/>
    <property type="match status" value="1"/>
</dbReference>
<dbReference type="RefSeq" id="WP_131282195.1">
    <property type="nucleotide sequence ID" value="NZ_CP031395.1"/>
</dbReference>
<evidence type="ECO:0000313" key="4">
    <source>
        <dbReference type="Proteomes" id="UP000292939"/>
    </source>
</evidence>
<dbReference type="Gene3D" id="3.60.15.10">
    <property type="entry name" value="Ribonuclease Z/Hydroxyacylglutathione hydrolase-like"/>
    <property type="match status" value="1"/>
</dbReference>
<evidence type="ECO:0000256" key="1">
    <source>
        <dbReference type="SAM" id="MobiDB-lite"/>
    </source>
</evidence>
<protein>
    <submittedName>
        <fullName evidence="3">Hydrolase</fullName>
    </submittedName>
</protein>
<dbReference type="PANTHER" id="PTHR15032:SF4">
    <property type="entry name" value="N-ACYL-PHOSPHATIDYLETHANOLAMINE-HYDROLYZING PHOSPHOLIPASE D"/>
    <property type="match status" value="1"/>
</dbReference>
<feature type="region of interest" description="Disordered" evidence="1">
    <location>
        <begin position="1"/>
        <end position="23"/>
    </location>
</feature>
<dbReference type="GO" id="GO:0005737">
    <property type="term" value="C:cytoplasm"/>
    <property type="evidence" value="ECO:0007669"/>
    <property type="project" value="TreeGrafter"/>
</dbReference>
<sequence>MACGETPQKTGHSSSPQWKHGRFENTQPIAPTGLWKGLKLGWAFIFDKPQGSAPTDAIPVQALTRDALLLAPDGSLYRLGHSTLLLKLRGRFWLTDPVFAQRAFPVQWMGPARFHAPPIALDALPPIEGVLLSHDHYDHLDHGSILALADKAQHFVAPLGVGDRLIAWGVDPAKVWQLDWWDSVEIDGLRFVATPARHFSGRGLSDANSTLWSSWVVIDGGQRLFFSGDGGYFDGFKAIGERYGPFDVTLLECGAYDERWAEVHMQPEEVLQAYKDLRGRWLVPIHNGTFDLGLHPWKEPFERLSALAQADGNTQLAWPGVGERLSLARPGETLGTADQAPWWRDLR</sequence>
<dbReference type="Proteomes" id="UP000292939">
    <property type="component" value="Chromosome"/>
</dbReference>
<feature type="domain" description="Metallo-beta-lactamase" evidence="2">
    <location>
        <begin position="94"/>
        <end position="286"/>
    </location>
</feature>